<dbReference type="InParanoid" id="A0A1Y2LZB4"/>
<evidence type="ECO:0000256" key="10">
    <source>
        <dbReference type="ARBA" id="ARBA00023136"/>
    </source>
</evidence>
<evidence type="ECO:0000256" key="4">
    <source>
        <dbReference type="ARBA" id="ARBA00022660"/>
    </source>
</evidence>
<feature type="region of interest" description="Disordered" evidence="12">
    <location>
        <begin position="39"/>
        <end position="62"/>
    </location>
</feature>
<evidence type="ECO:0000256" key="1">
    <source>
        <dbReference type="ARBA" id="ARBA00004434"/>
    </source>
</evidence>
<comment type="subcellular location">
    <subcellularLocation>
        <location evidence="1">Mitochondrion inner membrane</location>
        <topology evidence="1">Single-pass membrane protein</topology>
    </subcellularLocation>
</comment>
<accession>A0A1Y2LZB4</accession>
<name>A0A1Y2LZB4_EPING</name>
<sequence length="146" mass="16392">MRYGGVLVLVLWWWAWASVPRARAAGMMNFGHGRADQSASPPCRRFSSSGLRTSPRPPTAAPQHYHIRLRSPPHPVNTVKMAGFANTVYNTVIRSNITLLGTVFAAAFGMQLAFDTGSDRVWDSMNRGRQWKDIKQRYIEAAEDDE</sequence>
<evidence type="ECO:0000256" key="9">
    <source>
        <dbReference type="ARBA" id="ARBA00023128"/>
    </source>
</evidence>
<evidence type="ECO:0000256" key="7">
    <source>
        <dbReference type="ARBA" id="ARBA00022982"/>
    </source>
</evidence>
<evidence type="ECO:0000256" key="3">
    <source>
        <dbReference type="ARBA" id="ARBA00022448"/>
    </source>
</evidence>
<dbReference type="Pfam" id="PF05365">
    <property type="entry name" value="UCR_UQCRX_QCR9"/>
    <property type="match status" value="1"/>
</dbReference>
<dbReference type="SUPFAM" id="SSF81514">
    <property type="entry name" value="Subunit X (non-heme 7 kDa protein) of cytochrome bc1 complex (Ubiquinol-cytochrome c reductase)"/>
    <property type="match status" value="1"/>
</dbReference>
<dbReference type="GO" id="GO:0045275">
    <property type="term" value="C:respiratory chain complex III"/>
    <property type="evidence" value="ECO:0007669"/>
    <property type="project" value="InterPro"/>
</dbReference>
<dbReference type="InterPro" id="IPR008027">
    <property type="entry name" value="QCR9"/>
</dbReference>
<keyword evidence="3" id="KW-0813">Transport</keyword>
<dbReference type="PANTHER" id="PTHR12980:SF0">
    <property type="entry name" value="CYTOCHROME B-C1 COMPLEX SUBUNIT 9"/>
    <property type="match status" value="1"/>
</dbReference>
<evidence type="ECO:0000313" key="15">
    <source>
        <dbReference type="Proteomes" id="UP000193240"/>
    </source>
</evidence>
<keyword evidence="5" id="KW-0812">Transmembrane</keyword>
<dbReference type="EMBL" id="KZ107844">
    <property type="protein sequence ID" value="OSS49236.1"/>
    <property type="molecule type" value="Genomic_DNA"/>
</dbReference>
<dbReference type="Proteomes" id="UP000193240">
    <property type="component" value="Unassembled WGS sequence"/>
</dbReference>
<keyword evidence="4" id="KW-0679">Respiratory chain</keyword>
<feature type="signal peptide" evidence="13">
    <location>
        <begin position="1"/>
        <end position="24"/>
    </location>
</feature>
<evidence type="ECO:0000256" key="11">
    <source>
        <dbReference type="ARBA" id="ARBA00044247"/>
    </source>
</evidence>
<proteinExistence type="inferred from homology"/>
<dbReference type="PANTHER" id="PTHR12980">
    <property type="entry name" value="UBIQUINOL-CYTOCHROME C REDUCTASE COMPLEX, SUBUNIT X"/>
    <property type="match status" value="1"/>
</dbReference>
<feature type="chain" id="PRO_5011010076" description="Complex III subunit 9" evidence="13">
    <location>
        <begin position="25"/>
        <end position="146"/>
    </location>
</feature>
<evidence type="ECO:0000256" key="13">
    <source>
        <dbReference type="SAM" id="SignalP"/>
    </source>
</evidence>
<dbReference type="GO" id="GO:0006122">
    <property type="term" value="P:mitochondrial electron transport, ubiquinol to cytochrome c"/>
    <property type="evidence" value="ECO:0007669"/>
    <property type="project" value="InterPro"/>
</dbReference>
<dbReference type="AlphaFoldDB" id="A0A1Y2LZB4"/>
<evidence type="ECO:0000256" key="5">
    <source>
        <dbReference type="ARBA" id="ARBA00022692"/>
    </source>
</evidence>
<keyword evidence="13" id="KW-0732">Signal</keyword>
<keyword evidence="6" id="KW-0999">Mitochondrion inner membrane</keyword>
<evidence type="ECO:0000313" key="14">
    <source>
        <dbReference type="EMBL" id="OSS49236.1"/>
    </source>
</evidence>
<comment type="similarity">
    <text evidence="2">Belongs to the UQCR10/QCR9 family.</text>
</comment>
<dbReference type="STRING" id="105696.A0A1Y2LZB4"/>
<dbReference type="FunFam" id="1.20.5.260:FF:000001">
    <property type="entry name" value="Cytochrome b-c1 complex subunit 9"/>
    <property type="match status" value="1"/>
</dbReference>
<dbReference type="InterPro" id="IPR036656">
    <property type="entry name" value="QCR9_sf"/>
</dbReference>
<keyword evidence="7" id="KW-0249">Electron transport</keyword>
<dbReference type="GO" id="GO:0005743">
    <property type="term" value="C:mitochondrial inner membrane"/>
    <property type="evidence" value="ECO:0007669"/>
    <property type="project" value="UniProtKB-SubCell"/>
</dbReference>
<protein>
    <recommendedName>
        <fullName evidence="11">Complex III subunit 9</fullName>
    </recommendedName>
</protein>
<dbReference type="Gene3D" id="1.20.5.260">
    <property type="entry name" value="Cytochrome b-c1 complex subunit 9"/>
    <property type="match status" value="1"/>
</dbReference>
<evidence type="ECO:0000256" key="12">
    <source>
        <dbReference type="SAM" id="MobiDB-lite"/>
    </source>
</evidence>
<evidence type="ECO:0000256" key="6">
    <source>
        <dbReference type="ARBA" id="ARBA00022792"/>
    </source>
</evidence>
<keyword evidence="15" id="KW-1185">Reference proteome</keyword>
<evidence type="ECO:0000256" key="2">
    <source>
        <dbReference type="ARBA" id="ARBA00007856"/>
    </source>
</evidence>
<organism evidence="14 15">
    <name type="scientific">Epicoccum nigrum</name>
    <name type="common">Soil fungus</name>
    <name type="synonym">Epicoccum purpurascens</name>
    <dbReference type="NCBI Taxonomy" id="105696"/>
    <lineage>
        <taxon>Eukaryota</taxon>
        <taxon>Fungi</taxon>
        <taxon>Dikarya</taxon>
        <taxon>Ascomycota</taxon>
        <taxon>Pezizomycotina</taxon>
        <taxon>Dothideomycetes</taxon>
        <taxon>Pleosporomycetidae</taxon>
        <taxon>Pleosporales</taxon>
        <taxon>Pleosporineae</taxon>
        <taxon>Didymellaceae</taxon>
        <taxon>Epicoccum</taxon>
    </lineage>
</organism>
<gene>
    <name evidence="14" type="ORF">B5807_05298</name>
</gene>
<evidence type="ECO:0000256" key="8">
    <source>
        <dbReference type="ARBA" id="ARBA00022989"/>
    </source>
</evidence>
<reference evidence="14 15" key="1">
    <citation type="journal article" date="2017" name="Genome Announc.">
        <title>Genome sequence of the saprophytic ascomycete Epicoccum nigrum ICMP 19927 strain isolated from New Zealand.</title>
        <authorList>
            <person name="Fokin M."/>
            <person name="Fleetwood D."/>
            <person name="Weir B.S."/>
            <person name="Villas-Boas S.G."/>
        </authorList>
    </citation>
    <scope>NUCLEOTIDE SEQUENCE [LARGE SCALE GENOMIC DNA]</scope>
    <source>
        <strain evidence="14 15">ICMP 19927</strain>
    </source>
</reference>
<keyword evidence="10" id="KW-0472">Membrane</keyword>
<keyword evidence="8" id="KW-1133">Transmembrane helix</keyword>
<keyword evidence="9" id="KW-0496">Mitochondrion</keyword>